<evidence type="ECO:0000256" key="3">
    <source>
        <dbReference type="ARBA" id="ARBA00022801"/>
    </source>
</evidence>
<name>A0A9D1E8L0_9FIRM</name>
<evidence type="ECO:0000259" key="5">
    <source>
        <dbReference type="Pfam" id="PF17389"/>
    </source>
</evidence>
<feature type="domain" description="Alpha-L-rhamnosidase concanavalin-like" evidence="4">
    <location>
        <begin position="13"/>
        <end position="104"/>
    </location>
</feature>
<keyword evidence="3 7" id="KW-0378">Hydrolase</keyword>
<dbReference type="InterPro" id="IPR008928">
    <property type="entry name" value="6-hairpin_glycosidase_sf"/>
</dbReference>
<dbReference type="PANTHER" id="PTHR33307:SF6">
    <property type="entry name" value="ALPHA-RHAMNOSIDASE (EUROFUNG)-RELATED"/>
    <property type="match status" value="1"/>
</dbReference>
<dbReference type="Pfam" id="PF17390">
    <property type="entry name" value="Bac_rhamnosid_C"/>
    <property type="match status" value="1"/>
</dbReference>
<sequence>MREKETFAAKWIRTPKGELVADFGQNLAGYTKIRVTAKAGDQIVLTHGETLDEHGNFTVENFQPNGRTPRNLDQKITYICKDGVNEFKPAFSIFGFRYAKVETDIPVENIELTSIAVYSDMEQTGFFVCSDADVNQLFHNALWSQKSNFVDVPTDCPTRERAGWTGDAQVYIPTALYLTDAYPVFRKWLSELRLVQFEDGNLPGVAPVQEPMEGLAVMMAGSAGWGDACVIVPYTLWKVYGDRRILEENYDMMKRWVERCRKLAETSRPETKEKAGEYVGYIIDTGFHWGEWLEPDRQSEDVLRDNIMKGIPEVTTPYFYYSSKLLGEIAGILGKGEDEKIYLELAEKIRTAFNRYVIDNGRIHSDRQCAYVRPIALGLLDPEDERQAAEDLNELVQKMDYHLNTGFLSTPFLCKVLSEHGYADTAYRLLLQDICPGWLYAVKKGATTIWETWDGVREDGTVHDSLNHYSYGAVVGWLFDSVCGIRVSGDQISICPTPGEALTEASAIYDSPLGRIACGWKRETDGIQYHIVIPANGEARVRLPGEKPQVLTAGEYDLQVYKYK</sequence>
<dbReference type="InterPro" id="IPR012341">
    <property type="entry name" value="6hp_glycosidase-like_sf"/>
</dbReference>
<dbReference type="Pfam" id="PF05592">
    <property type="entry name" value="Bac_rhamnosid"/>
    <property type="match status" value="1"/>
</dbReference>
<comment type="caution">
    <text evidence="7">The sequence shown here is derived from an EMBL/GenBank/DDBJ whole genome shotgun (WGS) entry which is preliminary data.</text>
</comment>
<protein>
    <recommendedName>
        <fullName evidence="2">alpha-L-rhamnosidase</fullName>
        <ecNumber evidence="2">3.2.1.40</ecNumber>
    </recommendedName>
</protein>
<dbReference type="GO" id="GO:0005975">
    <property type="term" value="P:carbohydrate metabolic process"/>
    <property type="evidence" value="ECO:0007669"/>
    <property type="project" value="InterPro"/>
</dbReference>
<evidence type="ECO:0000313" key="8">
    <source>
        <dbReference type="Proteomes" id="UP000823912"/>
    </source>
</evidence>
<proteinExistence type="predicted"/>
<dbReference type="AlphaFoldDB" id="A0A9D1E8L0"/>
<dbReference type="InterPro" id="IPR016007">
    <property type="entry name" value="Alpha_rhamnosid"/>
</dbReference>
<dbReference type="InterPro" id="IPR035396">
    <property type="entry name" value="Bac_rhamnosid6H"/>
</dbReference>
<dbReference type="Gene3D" id="2.60.420.10">
    <property type="entry name" value="Maltose phosphorylase, domain 3"/>
    <property type="match status" value="1"/>
</dbReference>
<feature type="domain" description="Alpha-L-rhamnosidase C-terminal" evidence="6">
    <location>
        <begin position="491"/>
        <end position="550"/>
    </location>
</feature>
<organism evidence="7 8">
    <name type="scientific">Candidatus Pullilachnospira gallistercoris</name>
    <dbReference type="NCBI Taxonomy" id="2840911"/>
    <lineage>
        <taxon>Bacteria</taxon>
        <taxon>Bacillati</taxon>
        <taxon>Bacillota</taxon>
        <taxon>Clostridia</taxon>
        <taxon>Lachnospirales</taxon>
        <taxon>Lachnospiraceae</taxon>
        <taxon>Lachnospiraceae incertae sedis</taxon>
        <taxon>Candidatus Pullilachnospira</taxon>
    </lineage>
</organism>
<reference evidence="7" key="2">
    <citation type="journal article" date="2021" name="PeerJ">
        <title>Extensive microbial diversity within the chicken gut microbiome revealed by metagenomics and culture.</title>
        <authorList>
            <person name="Gilroy R."/>
            <person name="Ravi A."/>
            <person name="Getino M."/>
            <person name="Pursley I."/>
            <person name="Horton D.L."/>
            <person name="Alikhan N.F."/>
            <person name="Baker D."/>
            <person name="Gharbi K."/>
            <person name="Hall N."/>
            <person name="Watson M."/>
            <person name="Adriaenssens E.M."/>
            <person name="Foster-Nyarko E."/>
            <person name="Jarju S."/>
            <person name="Secka A."/>
            <person name="Antonio M."/>
            <person name="Oren A."/>
            <person name="Chaudhuri R.R."/>
            <person name="La Ragione R."/>
            <person name="Hildebrand F."/>
            <person name="Pallen M.J."/>
        </authorList>
    </citation>
    <scope>NUCLEOTIDE SEQUENCE</scope>
    <source>
        <strain evidence="7">ChiSjej5B23-6657</strain>
    </source>
</reference>
<evidence type="ECO:0000259" key="6">
    <source>
        <dbReference type="Pfam" id="PF17390"/>
    </source>
</evidence>
<dbReference type="Pfam" id="PF17389">
    <property type="entry name" value="Bac_rhamnosid6H"/>
    <property type="match status" value="1"/>
</dbReference>
<reference evidence="7" key="1">
    <citation type="submission" date="2020-10" db="EMBL/GenBank/DDBJ databases">
        <authorList>
            <person name="Gilroy R."/>
        </authorList>
    </citation>
    <scope>NUCLEOTIDE SEQUENCE</scope>
    <source>
        <strain evidence="7">ChiSjej5B23-6657</strain>
    </source>
</reference>
<dbReference type="PANTHER" id="PTHR33307">
    <property type="entry name" value="ALPHA-RHAMNOSIDASE (EUROFUNG)"/>
    <property type="match status" value="1"/>
</dbReference>
<accession>A0A9D1E8L0</accession>
<dbReference type="InterPro" id="IPR035398">
    <property type="entry name" value="Bac_rhamnosid_C"/>
</dbReference>
<dbReference type="Gene3D" id="2.60.120.260">
    <property type="entry name" value="Galactose-binding domain-like"/>
    <property type="match status" value="1"/>
</dbReference>
<evidence type="ECO:0000259" key="4">
    <source>
        <dbReference type="Pfam" id="PF05592"/>
    </source>
</evidence>
<evidence type="ECO:0000256" key="2">
    <source>
        <dbReference type="ARBA" id="ARBA00012652"/>
    </source>
</evidence>
<evidence type="ECO:0000256" key="1">
    <source>
        <dbReference type="ARBA" id="ARBA00001445"/>
    </source>
</evidence>
<dbReference type="Gene3D" id="1.50.10.10">
    <property type="match status" value="1"/>
</dbReference>
<dbReference type="EC" id="3.2.1.40" evidence="2"/>
<gene>
    <name evidence="7" type="ORF">IAA55_03730</name>
</gene>
<dbReference type="Proteomes" id="UP000823912">
    <property type="component" value="Unassembled WGS sequence"/>
</dbReference>
<dbReference type="SUPFAM" id="SSF48208">
    <property type="entry name" value="Six-hairpin glycosidases"/>
    <property type="match status" value="1"/>
</dbReference>
<dbReference type="InterPro" id="IPR008902">
    <property type="entry name" value="Rhamnosid_concanavalin"/>
</dbReference>
<evidence type="ECO:0000313" key="7">
    <source>
        <dbReference type="EMBL" id="HIR70372.1"/>
    </source>
</evidence>
<feature type="domain" description="Alpha-L-rhamnosidase six-hairpin glycosidase" evidence="5">
    <location>
        <begin position="122"/>
        <end position="482"/>
    </location>
</feature>
<dbReference type="GO" id="GO:0030596">
    <property type="term" value="F:alpha-L-rhamnosidase activity"/>
    <property type="evidence" value="ECO:0007669"/>
    <property type="project" value="UniProtKB-EC"/>
</dbReference>
<comment type="catalytic activity">
    <reaction evidence="1">
        <text>Hydrolysis of terminal non-reducing alpha-L-rhamnose residues in alpha-L-rhamnosides.</text>
        <dbReference type="EC" id="3.2.1.40"/>
    </reaction>
</comment>
<dbReference type="EMBL" id="DVHM01000058">
    <property type="protein sequence ID" value="HIR70372.1"/>
    <property type="molecule type" value="Genomic_DNA"/>
</dbReference>